<evidence type="ECO:0000256" key="1">
    <source>
        <dbReference type="ARBA" id="ARBA00023002"/>
    </source>
</evidence>
<sequence length="398" mass="44062">MWDAPEGDRYDVVIAGGAMMGSSTAWWLSELAPELSVLVLDRDPSFEFASTTRTNSCMRQQFSSELNVRLSRFAAEFVQDLPRFLREDWAPRLRVQSFGYLYLAADEGSAEMLRANAEVQRRCGAATELLTPGQIAERYPFYELDDVALGSINLVNEGCWDGQAVLDAWRRSARGRGAEFARGVVTGIETAGGRVTAALLEDGTRIACGTLVNAVGPRAAALARMVGTELPVAPRKRWTWVFHAETPLDRPLPLTVDPSGVHVRELGGGTYQAGGHPEDDPDVDPDDFAPRDGLFEDHVWPALARRIPLFERIRVTHEWIGHYAYNRFDRNAVAGPHPDVPNFLFLNGFSGHGLQHAPAMGRGTAEWIAHGGYRTLDLSPFHYDRIPEGRPIVERAVI</sequence>
<dbReference type="Pfam" id="PF01266">
    <property type="entry name" value="DAO"/>
    <property type="match status" value="1"/>
</dbReference>
<feature type="domain" description="Reelin" evidence="2">
    <location>
        <begin position="1"/>
        <end position="54"/>
    </location>
</feature>
<name>A0A2T0X6N2_9RHOB</name>
<evidence type="ECO:0000259" key="2">
    <source>
        <dbReference type="PROSITE" id="PS51019"/>
    </source>
</evidence>
<organism evidence="3 4">
    <name type="scientific">Hasllibacter halocynthiae</name>
    <dbReference type="NCBI Taxonomy" id="595589"/>
    <lineage>
        <taxon>Bacteria</taxon>
        <taxon>Pseudomonadati</taxon>
        <taxon>Pseudomonadota</taxon>
        <taxon>Alphaproteobacteria</taxon>
        <taxon>Rhodobacterales</taxon>
        <taxon>Roseobacteraceae</taxon>
        <taxon>Hasllibacter</taxon>
    </lineage>
</organism>
<comment type="caution">
    <text evidence="3">The sequence shown here is derived from an EMBL/GenBank/DDBJ whole genome shotgun (WGS) entry which is preliminary data.</text>
</comment>
<protein>
    <submittedName>
        <fullName evidence="3">Glycine/D-amino acid oxidase-like deaminating enzyme</fullName>
    </submittedName>
</protein>
<dbReference type="GO" id="GO:0032981">
    <property type="term" value="P:mitochondrial respiratory chain complex I assembly"/>
    <property type="evidence" value="ECO:0007669"/>
    <property type="project" value="TreeGrafter"/>
</dbReference>
<dbReference type="InterPro" id="IPR036188">
    <property type="entry name" value="FAD/NAD-bd_sf"/>
</dbReference>
<dbReference type="PANTHER" id="PTHR13847:SF287">
    <property type="entry name" value="FAD-DEPENDENT OXIDOREDUCTASE DOMAIN-CONTAINING PROTEIN 1"/>
    <property type="match status" value="1"/>
</dbReference>
<dbReference type="InterPro" id="IPR002861">
    <property type="entry name" value="Reeler_dom"/>
</dbReference>
<dbReference type="PANTHER" id="PTHR13847">
    <property type="entry name" value="SARCOSINE DEHYDROGENASE-RELATED"/>
    <property type="match status" value="1"/>
</dbReference>
<dbReference type="AlphaFoldDB" id="A0A2T0X6N2"/>
<dbReference type="EMBL" id="PVTT01000001">
    <property type="protein sequence ID" value="PRY94612.1"/>
    <property type="molecule type" value="Genomic_DNA"/>
</dbReference>
<dbReference type="GO" id="GO:0016491">
    <property type="term" value="F:oxidoreductase activity"/>
    <property type="evidence" value="ECO:0007669"/>
    <property type="project" value="UniProtKB-KW"/>
</dbReference>
<dbReference type="Gene3D" id="3.50.50.60">
    <property type="entry name" value="FAD/NAD(P)-binding domain"/>
    <property type="match status" value="1"/>
</dbReference>
<keyword evidence="4" id="KW-1185">Reference proteome</keyword>
<evidence type="ECO:0000313" key="4">
    <source>
        <dbReference type="Proteomes" id="UP000238801"/>
    </source>
</evidence>
<reference evidence="3 4" key="1">
    <citation type="submission" date="2018-03" db="EMBL/GenBank/DDBJ databases">
        <title>Genomic Encyclopedia of Archaeal and Bacterial Type Strains, Phase II (KMG-II): from individual species to whole genera.</title>
        <authorList>
            <person name="Goeker M."/>
        </authorList>
    </citation>
    <scope>NUCLEOTIDE SEQUENCE [LARGE SCALE GENOMIC DNA]</scope>
    <source>
        <strain evidence="3 4">DSM 29318</strain>
    </source>
</reference>
<dbReference type="Proteomes" id="UP000238801">
    <property type="component" value="Unassembled WGS sequence"/>
</dbReference>
<dbReference type="RefSeq" id="WP_106159097.1">
    <property type="nucleotide sequence ID" value="NZ_PVTT01000001.1"/>
</dbReference>
<gene>
    <name evidence="3" type="ORF">BCF33_0204</name>
</gene>
<dbReference type="GO" id="GO:0005737">
    <property type="term" value="C:cytoplasm"/>
    <property type="evidence" value="ECO:0007669"/>
    <property type="project" value="TreeGrafter"/>
</dbReference>
<keyword evidence="1" id="KW-0560">Oxidoreductase</keyword>
<dbReference type="PROSITE" id="PS51019">
    <property type="entry name" value="REELIN"/>
    <property type="match status" value="1"/>
</dbReference>
<evidence type="ECO:0000313" key="3">
    <source>
        <dbReference type="EMBL" id="PRY94612.1"/>
    </source>
</evidence>
<dbReference type="SUPFAM" id="SSF51905">
    <property type="entry name" value="FAD/NAD(P)-binding domain"/>
    <property type="match status" value="1"/>
</dbReference>
<dbReference type="InterPro" id="IPR006076">
    <property type="entry name" value="FAD-dep_OxRdtase"/>
</dbReference>
<proteinExistence type="predicted"/>
<dbReference type="OrthoDB" id="9806452at2"/>
<accession>A0A2T0X6N2</accession>
<dbReference type="Gene3D" id="3.30.9.10">
    <property type="entry name" value="D-Amino Acid Oxidase, subunit A, domain 2"/>
    <property type="match status" value="1"/>
</dbReference>